<protein>
    <submittedName>
        <fullName evidence="1">Uncharacterized protein</fullName>
    </submittedName>
</protein>
<organism evidence="1 2">
    <name type="scientific">Streptomyces ochraceiscleroticus</name>
    <dbReference type="NCBI Taxonomy" id="47761"/>
    <lineage>
        <taxon>Bacteria</taxon>
        <taxon>Bacillati</taxon>
        <taxon>Actinomycetota</taxon>
        <taxon>Actinomycetes</taxon>
        <taxon>Kitasatosporales</taxon>
        <taxon>Streptomycetaceae</taxon>
        <taxon>Streptomyces</taxon>
    </lineage>
</organism>
<name>A0ABW1MRL6_9ACTN</name>
<keyword evidence="2" id="KW-1185">Reference proteome</keyword>
<gene>
    <name evidence="1" type="ORF">ACFP4F_28685</name>
</gene>
<dbReference type="EMBL" id="JBHSPX010000008">
    <property type="protein sequence ID" value="MFC6066499.1"/>
    <property type="molecule type" value="Genomic_DNA"/>
</dbReference>
<reference evidence="2" key="1">
    <citation type="journal article" date="2019" name="Int. J. Syst. Evol. Microbiol.">
        <title>The Global Catalogue of Microorganisms (GCM) 10K type strain sequencing project: providing services to taxonomists for standard genome sequencing and annotation.</title>
        <authorList>
            <consortium name="The Broad Institute Genomics Platform"/>
            <consortium name="The Broad Institute Genome Sequencing Center for Infectious Disease"/>
            <person name="Wu L."/>
            <person name="Ma J."/>
        </authorList>
    </citation>
    <scope>NUCLEOTIDE SEQUENCE [LARGE SCALE GENOMIC DNA]</scope>
    <source>
        <strain evidence="2">CGMCC 1.15180</strain>
    </source>
</reference>
<proteinExistence type="predicted"/>
<dbReference type="Proteomes" id="UP001596139">
    <property type="component" value="Unassembled WGS sequence"/>
</dbReference>
<comment type="caution">
    <text evidence="1">The sequence shown here is derived from an EMBL/GenBank/DDBJ whole genome shotgun (WGS) entry which is preliminary data.</text>
</comment>
<evidence type="ECO:0000313" key="2">
    <source>
        <dbReference type="Proteomes" id="UP001596139"/>
    </source>
</evidence>
<sequence length="102" mass="11874">MSELRRTVRLIKTQIILDLEFCRGLPLQVWRMVSFCNTPKKISSCRIPNIAERLDALQEQPVGRIVRIFPFCEYLDDGVNCCWLCQLPQNLDAVFQVTCRLS</sequence>
<dbReference type="RefSeq" id="WP_157849002.1">
    <property type="nucleotide sequence ID" value="NZ_JBHSPX010000008.1"/>
</dbReference>
<evidence type="ECO:0000313" key="1">
    <source>
        <dbReference type="EMBL" id="MFC6066499.1"/>
    </source>
</evidence>
<accession>A0ABW1MRL6</accession>